<dbReference type="GO" id="GO:0019464">
    <property type="term" value="P:glycine decarboxylation via glycine cleavage system"/>
    <property type="evidence" value="ECO:0007669"/>
    <property type="project" value="UniProtKB-UniRule"/>
</dbReference>
<evidence type="ECO:0000313" key="7">
    <source>
        <dbReference type="Proteomes" id="UP000183940"/>
    </source>
</evidence>
<accession>A0A1L9QPD4</accession>
<dbReference type="CDD" id="cd06848">
    <property type="entry name" value="GCS_H"/>
    <property type="match status" value="1"/>
</dbReference>
<dbReference type="PANTHER" id="PTHR11715:SF3">
    <property type="entry name" value="GLYCINE CLEAVAGE SYSTEM H PROTEIN-RELATED"/>
    <property type="match status" value="1"/>
</dbReference>
<name>A0A1L9QPD4_9CYAN</name>
<dbReference type="InterPro" id="IPR000089">
    <property type="entry name" value="Biotin_lipoyl"/>
</dbReference>
<evidence type="ECO:0000256" key="2">
    <source>
        <dbReference type="ARBA" id="ARBA00022823"/>
    </source>
</evidence>
<comment type="subunit">
    <text evidence="3">The glycine cleavage system is composed of four proteins: P, T, L and H.</text>
</comment>
<proteinExistence type="inferred from homology"/>
<protein>
    <recommendedName>
        <fullName evidence="3">Glycine cleavage system H protein</fullName>
    </recommendedName>
</protein>
<dbReference type="NCBIfam" id="NF002270">
    <property type="entry name" value="PRK01202.1"/>
    <property type="match status" value="1"/>
</dbReference>
<comment type="function">
    <text evidence="3">The glycine cleavage system catalyzes the degradation of glycine. The H protein shuttles the methylamine group of glycine from the P protein to the T protein.</text>
</comment>
<dbReference type="PANTHER" id="PTHR11715">
    <property type="entry name" value="GLYCINE CLEAVAGE SYSTEM H PROTEIN"/>
    <property type="match status" value="1"/>
</dbReference>
<dbReference type="GO" id="GO:0005829">
    <property type="term" value="C:cytosol"/>
    <property type="evidence" value="ECO:0007669"/>
    <property type="project" value="TreeGrafter"/>
</dbReference>
<dbReference type="Pfam" id="PF01597">
    <property type="entry name" value="GCV_H"/>
    <property type="match status" value="1"/>
</dbReference>
<comment type="cofactor">
    <cofactor evidence="3">
        <name>(R)-lipoate</name>
        <dbReference type="ChEBI" id="CHEBI:83088"/>
    </cofactor>
    <text evidence="3">Binds 1 lipoyl cofactor covalently.</text>
</comment>
<evidence type="ECO:0000313" key="6">
    <source>
        <dbReference type="EMBL" id="OJJ24541.1"/>
    </source>
</evidence>
<evidence type="ECO:0000259" key="5">
    <source>
        <dbReference type="PROSITE" id="PS50968"/>
    </source>
</evidence>
<dbReference type="NCBIfam" id="TIGR00527">
    <property type="entry name" value="gcvH"/>
    <property type="match status" value="1"/>
</dbReference>
<sequence length="133" mass="14766">MELEYPDDLKYLDSHEYVRLDGEIATIGLSAFAIDQLGDIVHLELPEVGDALEKGESFGSIESVKAVEDLKAPVMGTVLECNEELLENPENIGDDPYGDGWLIKVRIDEKEELDGLLSASDYRAQLEGDEEDH</sequence>
<gene>
    <name evidence="3" type="primary">gcvH</name>
    <name evidence="6" type="ORF">BI308_16150</name>
</gene>
<dbReference type="Gene3D" id="2.40.50.100">
    <property type="match status" value="1"/>
</dbReference>
<dbReference type="InterPro" id="IPR002930">
    <property type="entry name" value="GCV_H"/>
</dbReference>
<feature type="domain" description="Lipoyl-binding" evidence="5">
    <location>
        <begin position="24"/>
        <end position="106"/>
    </location>
</feature>
<dbReference type="InterPro" id="IPR003016">
    <property type="entry name" value="2-oxoA_DH_lipoyl-BS"/>
</dbReference>
<dbReference type="InterPro" id="IPR017453">
    <property type="entry name" value="GCV_H_sub"/>
</dbReference>
<dbReference type="HAMAP" id="MF_00272">
    <property type="entry name" value="GcvH"/>
    <property type="match status" value="1"/>
</dbReference>
<comment type="caution">
    <text evidence="6">The sequence shown here is derived from an EMBL/GenBank/DDBJ whole genome shotgun (WGS) entry which is preliminary data.</text>
</comment>
<dbReference type="Proteomes" id="UP000183940">
    <property type="component" value="Unassembled WGS sequence"/>
</dbReference>
<evidence type="ECO:0000256" key="1">
    <source>
        <dbReference type="ARBA" id="ARBA00009249"/>
    </source>
</evidence>
<comment type="similarity">
    <text evidence="1 3">Belongs to the GcvH family.</text>
</comment>
<feature type="modified residue" description="N6-lipoyllysine" evidence="3 4">
    <location>
        <position position="65"/>
    </location>
</feature>
<dbReference type="SUPFAM" id="SSF51230">
    <property type="entry name" value="Single hybrid motif"/>
    <property type="match status" value="1"/>
</dbReference>
<keyword evidence="2 3" id="KW-0450">Lipoyl</keyword>
<dbReference type="GO" id="GO:0009249">
    <property type="term" value="P:protein lipoylation"/>
    <property type="evidence" value="ECO:0007669"/>
    <property type="project" value="TreeGrafter"/>
</dbReference>
<dbReference type="GO" id="GO:0005960">
    <property type="term" value="C:glycine cleavage complex"/>
    <property type="evidence" value="ECO:0007669"/>
    <property type="project" value="InterPro"/>
</dbReference>
<reference evidence="6" key="1">
    <citation type="submission" date="2016-10" db="EMBL/GenBank/DDBJ databases">
        <title>CRISPR-Cas defence system in Roseofilum reptotaenium: evidence of a bacteriophage-cyanobacterium arms race in the coral black band disease.</title>
        <authorList>
            <person name="Buerger P."/>
            <person name="Wood-Charlson E.M."/>
            <person name="Weynberg K.D."/>
            <person name="Willis B."/>
            <person name="Van Oppen M.J."/>
        </authorList>
    </citation>
    <scope>NUCLEOTIDE SEQUENCE [LARGE SCALE GENOMIC DNA]</scope>
    <source>
        <strain evidence="6">AO1-A</strain>
    </source>
</reference>
<evidence type="ECO:0000256" key="3">
    <source>
        <dbReference type="HAMAP-Rule" id="MF_00272"/>
    </source>
</evidence>
<dbReference type="AlphaFoldDB" id="A0A1L9QPD4"/>
<dbReference type="InterPro" id="IPR011053">
    <property type="entry name" value="Single_hybrid_motif"/>
</dbReference>
<dbReference type="EMBL" id="MLAW01000029">
    <property type="protein sequence ID" value="OJJ24541.1"/>
    <property type="molecule type" value="Genomic_DNA"/>
</dbReference>
<organism evidence="6 7">
    <name type="scientific">Roseofilum reptotaenium AO1-A</name>
    <dbReference type="NCBI Taxonomy" id="1925591"/>
    <lineage>
        <taxon>Bacteria</taxon>
        <taxon>Bacillati</taxon>
        <taxon>Cyanobacteriota</taxon>
        <taxon>Cyanophyceae</taxon>
        <taxon>Desertifilales</taxon>
        <taxon>Desertifilaceae</taxon>
        <taxon>Roseofilum</taxon>
    </lineage>
</organism>
<dbReference type="PROSITE" id="PS00189">
    <property type="entry name" value="LIPOYL"/>
    <property type="match status" value="1"/>
</dbReference>
<dbReference type="PROSITE" id="PS50968">
    <property type="entry name" value="BIOTINYL_LIPOYL"/>
    <property type="match status" value="1"/>
</dbReference>
<keyword evidence="7" id="KW-1185">Reference proteome</keyword>
<dbReference type="InterPro" id="IPR033753">
    <property type="entry name" value="GCV_H/Fam206"/>
</dbReference>
<evidence type="ECO:0000256" key="4">
    <source>
        <dbReference type="PIRSR" id="PIRSR617453-50"/>
    </source>
</evidence>
<dbReference type="STRING" id="1925591.BI308_16150"/>